<dbReference type="KEGG" id="pgv:SL003B_3924"/>
<evidence type="ECO:0000259" key="4">
    <source>
        <dbReference type="Pfam" id="PF01872"/>
    </source>
</evidence>
<dbReference type="InterPro" id="IPR024072">
    <property type="entry name" value="DHFR-like_dom_sf"/>
</dbReference>
<dbReference type="InterPro" id="IPR002734">
    <property type="entry name" value="RibDG_C"/>
</dbReference>
<keyword evidence="3" id="KW-0560">Oxidoreductase</keyword>
<evidence type="ECO:0000313" key="6">
    <source>
        <dbReference type="Proteomes" id="UP000008130"/>
    </source>
</evidence>
<dbReference type="PANTHER" id="PTHR38011:SF7">
    <property type="entry name" value="2,5-DIAMINO-6-RIBOSYLAMINO-4(3H)-PYRIMIDINONE 5'-PHOSPHATE REDUCTASE"/>
    <property type="match status" value="1"/>
</dbReference>
<dbReference type="Gene3D" id="3.40.430.10">
    <property type="entry name" value="Dihydrofolate Reductase, subunit A"/>
    <property type="match status" value="1"/>
</dbReference>
<feature type="domain" description="Bacterial bifunctional deaminase-reductase C-terminal" evidence="4">
    <location>
        <begin position="55"/>
        <end position="227"/>
    </location>
</feature>
<sequence length="262" mass="28182">MTIALTPDPRHPDALPETGDGWAQVLAMRNGNRSNLPLRWTSLFSPFFSPGSATFVVGQLGQSLDGRIATVNGQSKYINGPGCLSHLHRLRAVCDAVVIGAGTAIADDPQLTVRLVDGPHPARVLIDPRGRLPATLKALRDDGTRRFVVTLEGTRLNVPESVEIIRLAGDRDGHLAPRAIVEALASHGFRRLLVEGGSWTISRFLSSGCLDRLHLLIAPMIIGAGQPGLELNPIECLSQALRPTMTAHRLGDEVLLDCDLRG</sequence>
<dbReference type="RefSeq" id="WP_013654653.1">
    <property type="nucleotide sequence ID" value="NC_015259.1"/>
</dbReference>
<dbReference type="Pfam" id="PF01872">
    <property type="entry name" value="RibD_C"/>
    <property type="match status" value="1"/>
</dbReference>
<dbReference type="GO" id="GO:0008703">
    <property type="term" value="F:5-amino-6-(5-phosphoribosylamino)uracil reductase activity"/>
    <property type="evidence" value="ECO:0007669"/>
    <property type="project" value="InterPro"/>
</dbReference>
<protein>
    <submittedName>
        <fullName evidence="5">Bifunctional deaminase-reductase domain protein</fullName>
    </submittedName>
</protein>
<evidence type="ECO:0000256" key="2">
    <source>
        <dbReference type="ARBA" id="ARBA00022857"/>
    </source>
</evidence>
<dbReference type="STRING" id="991905.SL003B_3924"/>
<keyword evidence="6" id="KW-1185">Reference proteome</keyword>
<organism evidence="5 6">
    <name type="scientific">Polymorphum gilvum (strain LMG 25793 / CGMCC 1.9160 / SL003B-26A1)</name>
    <dbReference type="NCBI Taxonomy" id="991905"/>
    <lineage>
        <taxon>Bacteria</taxon>
        <taxon>Pseudomonadati</taxon>
        <taxon>Pseudomonadota</taxon>
        <taxon>Alphaproteobacteria</taxon>
        <taxon>Rhodobacterales</taxon>
        <taxon>Paracoccaceae</taxon>
        <taxon>Polymorphum</taxon>
    </lineage>
</organism>
<gene>
    <name evidence="5" type="ordered locus">SL003B_3924</name>
</gene>
<evidence type="ECO:0000313" key="5">
    <source>
        <dbReference type="EMBL" id="ADZ72344.1"/>
    </source>
</evidence>
<dbReference type="EMBL" id="CP002568">
    <property type="protein sequence ID" value="ADZ72344.1"/>
    <property type="molecule type" value="Genomic_DNA"/>
</dbReference>
<comment type="pathway">
    <text evidence="1">Cofactor biosynthesis; riboflavin biosynthesis.</text>
</comment>
<dbReference type="GO" id="GO:0009231">
    <property type="term" value="P:riboflavin biosynthetic process"/>
    <property type="evidence" value="ECO:0007669"/>
    <property type="project" value="InterPro"/>
</dbReference>
<evidence type="ECO:0000256" key="1">
    <source>
        <dbReference type="ARBA" id="ARBA00005104"/>
    </source>
</evidence>
<dbReference type="PANTHER" id="PTHR38011">
    <property type="entry name" value="DIHYDROFOLATE REDUCTASE FAMILY PROTEIN (AFU_ORTHOLOGUE AFUA_8G06820)"/>
    <property type="match status" value="1"/>
</dbReference>
<accession>F2J5H4</accession>
<proteinExistence type="predicted"/>
<name>F2J5H4_POLGS</name>
<dbReference type="SUPFAM" id="SSF53597">
    <property type="entry name" value="Dihydrofolate reductase-like"/>
    <property type="match status" value="1"/>
</dbReference>
<evidence type="ECO:0000256" key="3">
    <source>
        <dbReference type="ARBA" id="ARBA00023002"/>
    </source>
</evidence>
<reference evidence="5 6" key="1">
    <citation type="journal article" date="2011" name="J. Bacteriol.">
        <title>Complete genome sequence of Polymorphum gilvum SL003B-26A1T, a crude oil-degrading bacterium from oil-polluted saline soil.</title>
        <authorList>
            <person name="Li S.G."/>
            <person name="Tang Y.Q."/>
            <person name="Nie Y."/>
            <person name="Cai M."/>
            <person name="Wu X.L."/>
        </authorList>
    </citation>
    <scope>NUCLEOTIDE SEQUENCE [LARGE SCALE GENOMIC DNA]</scope>
    <source>
        <strain evidence="6">LMG 25793 / CGMCC 1.9160 / SL003B-26A1</strain>
    </source>
</reference>
<dbReference type="PATRIC" id="fig|991905.3.peg.4043"/>
<dbReference type="InterPro" id="IPR050765">
    <property type="entry name" value="Riboflavin_Biosynth_HTPR"/>
</dbReference>
<keyword evidence="2" id="KW-0521">NADP</keyword>
<dbReference type="HOGENOM" id="CLU_036590_4_0_5"/>
<dbReference type="AlphaFoldDB" id="F2J5H4"/>
<dbReference type="eggNOG" id="COG1985">
    <property type="taxonomic scope" value="Bacteria"/>
</dbReference>
<dbReference type="Proteomes" id="UP000008130">
    <property type="component" value="Chromosome"/>
</dbReference>